<evidence type="ECO:0000313" key="3">
    <source>
        <dbReference type="Proteomes" id="UP000317318"/>
    </source>
</evidence>
<accession>A0A517R1U6</accession>
<sequence length="228" mass="24396">MIVLGIETSVRPGSLALMSDGQLLEERLIEREGRRQAQAIVSEAKALTLAHGYSLNEVGLIGVSHGPGSFTGLRVGITFAKTLAYAIGCRLVAVATPEVIAHQSRCDETQCVVMIDAQRGDVFAQRFEKIDSMWRATSPMRVLSANQVLSDVAEDGGSILLTGPGRPRGDATKPDTGFQVADDVQAVPMAATVARLSIDTQRNCDACDPFELEPLYVRVSAAEEKNPA</sequence>
<dbReference type="PANTHER" id="PTHR11735">
    <property type="entry name" value="TRNA N6-ADENOSINE THREONYLCARBAMOYLTRANSFERASE"/>
    <property type="match status" value="1"/>
</dbReference>
<evidence type="ECO:0000259" key="1">
    <source>
        <dbReference type="Pfam" id="PF00814"/>
    </source>
</evidence>
<protein>
    <submittedName>
        <fullName evidence="2">tRNA threonylcarbamoyladenosine biosynthesis protein TsaB</fullName>
    </submittedName>
</protein>
<reference evidence="2 3" key="1">
    <citation type="submission" date="2019-02" db="EMBL/GenBank/DDBJ databases">
        <title>Deep-cultivation of Planctomycetes and their phenomic and genomic characterization uncovers novel biology.</title>
        <authorList>
            <person name="Wiegand S."/>
            <person name="Jogler M."/>
            <person name="Boedeker C."/>
            <person name="Pinto D."/>
            <person name="Vollmers J."/>
            <person name="Rivas-Marin E."/>
            <person name="Kohn T."/>
            <person name="Peeters S.H."/>
            <person name="Heuer A."/>
            <person name="Rast P."/>
            <person name="Oberbeckmann S."/>
            <person name="Bunk B."/>
            <person name="Jeske O."/>
            <person name="Meyerdierks A."/>
            <person name="Storesund J.E."/>
            <person name="Kallscheuer N."/>
            <person name="Luecker S."/>
            <person name="Lage O.M."/>
            <person name="Pohl T."/>
            <person name="Merkel B.J."/>
            <person name="Hornburger P."/>
            <person name="Mueller R.-W."/>
            <person name="Bruemmer F."/>
            <person name="Labrenz M."/>
            <person name="Spormann A.M."/>
            <person name="Op den Camp H."/>
            <person name="Overmann J."/>
            <person name="Amann R."/>
            <person name="Jetten M.S.M."/>
            <person name="Mascher T."/>
            <person name="Medema M.H."/>
            <person name="Devos D.P."/>
            <person name="Kaster A.-K."/>
            <person name="Ovreas L."/>
            <person name="Rohde M."/>
            <person name="Galperin M.Y."/>
            <person name="Jogler C."/>
        </authorList>
    </citation>
    <scope>NUCLEOTIDE SEQUENCE [LARGE SCALE GENOMIC DNA]</scope>
    <source>
        <strain evidence="2 3">Pan189</strain>
    </source>
</reference>
<dbReference type="InterPro" id="IPR022496">
    <property type="entry name" value="T6A_TsaB"/>
</dbReference>
<dbReference type="SUPFAM" id="SSF53067">
    <property type="entry name" value="Actin-like ATPase domain"/>
    <property type="match status" value="2"/>
</dbReference>
<dbReference type="EMBL" id="CP036268">
    <property type="protein sequence ID" value="QDT37831.1"/>
    <property type="molecule type" value="Genomic_DNA"/>
</dbReference>
<dbReference type="Pfam" id="PF00814">
    <property type="entry name" value="TsaD"/>
    <property type="match status" value="1"/>
</dbReference>
<dbReference type="InterPro" id="IPR000905">
    <property type="entry name" value="Gcp-like_dom"/>
</dbReference>
<evidence type="ECO:0000313" key="2">
    <source>
        <dbReference type="EMBL" id="QDT37831.1"/>
    </source>
</evidence>
<dbReference type="GO" id="GO:0005829">
    <property type="term" value="C:cytosol"/>
    <property type="evidence" value="ECO:0007669"/>
    <property type="project" value="TreeGrafter"/>
</dbReference>
<dbReference type="InterPro" id="IPR043129">
    <property type="entry name" value="ATPase_NBD"/>
</dbReference>
<organism evidence="2 3">
    <name type="scientific">Stratiformator vulcanicus</name>
    <dbReference type="NCBI Taxonomy" id="2527980"/>
    <lineage>
        <taxon>Bacteria</taxon>
        <taxon>Pseudomonadati</taxon>
        <taxon>Planctomycetota</taxon>
        <taxon>Planctomycetia</taxon>
        <taxon>Planctomycetales</taxon>
        <taxon>Planctomycetaceae</taxon>
        <taxon>Stratiformator</taxon>
    </lineage>
</organism>
<dbReference type="RefSeq" id="WP_310820320.1">
    <property type="nucleotide sequence ID" value="NZ_CP036268.1"/>
</dbReference>
<dbReference type="NCBIfam" id="TIGR03725">
    <property type="entry name" value="T6A_YeaZ"/>
    <property type="match status" value="1"/>
</dbReference>
<dbReference type="GO" id="GO:0002949">
    <property type="term" value="P:tRNA threonylcarbamoyladenosine modification"/>
    <property type="evidence" value="ECO:0007669"/>
    <property type="project" value="InterPro"/>
</dbReference>
<dbReference type="PANTHER" id="PTHR11735:SF11">
    <property type="entry name" value="TRNA THREONYLCARBAMOYLADENOSINE BIOSYNTHESIS PROTEIN TSAB"/>
    <property type="match status" value="1"/>
</dbReference>
<dbReference type="Proteomes" id="UP000317318">
    <property type="component" value="Chromosome"/>
</dbReference>
<dbReference type="AlphaFoldDB" id="A0A517R1U6"/>
<dbReference type="KEGG" id="svp:Pan189_22130"/>
<gene>
    <name evidence="2" type="primary">tsaB</name>
    <name evidence="2" type="ORF">Pan189_22130</name>
</gene>
<dbReference type="Gene3D" id="3.30.420.40">
    <property type="match status" value="2"/>
</dbReference>
<feature type="domain" description="Gcp-like" evidence="1">
    <location>
        <begin position="37"/>
        <end position="146"/>
    </location>
</feature>
<keyword evidence="3" id="KW-1185">Reference proteome</keyword>
<name>A0A517R1U6_9PLAN</name>
<proteinExistence type="predicted"/>